<gene>
    <name evidence="2" type="ORF">NCTC11544_00075</name>
    <name evidence="3" type="ORF">NCTC11544_04317</name>
</gene>
<proteinExistence type="predicted"/>
<organism evidence="2 4">
    <name type="scientific">Serratia quinivorans</name>
    <dbReference type="NCBI Taxonomy" id="137545"/>
    <lineage>
        <taxon>Bacteria</taxon>
        <taxon>Pseudomonadati</taxon>
        <taxon>Pseudomonadota</taxon>
        <taxon>Gammaproteobacteria</taxon>
        <taxon>Enterobacterales</taxon>
        <taxon>Yersiniaceae</taxon>
        <taxon>Serratia</taxon>
    </lineage>
</organism>
<dbReference type="Proteomes" id="UP000255529">
    <property type="component" value="Unassembled WGS sequence"/>
</dbReference>
<evidence type="ECO:0000313" key="3">
    <source>
        <dbReference type="EMBL" id="SUI82020.1"/>
    </source>
</evidence>
<sequence length="41" mass="4554">MKNGLTLDAPVTKEISSAVGWVLRAVVLYCVAHLVSAIRWW</sequence>
<dbReference type="RefSeq" id="WP_261437958.1">
    <property type="nucleotide sequence ID" value="NZ_CAMKUF010000001.1"/>
</dbReference>
<evidence type="ECO:0000313" key="2">
    <source>
        <dbReference type="EMBL" id="SUI43074.1"/>
    </source>
</evidence>
<feature type="transmembrane region" description="Helical" evidence="1">
    <location>
        <begin position="21"/>
        <end position="40"/>
    </location>
</feature>
<keyword evidence="1" id="KW-0812">Transmembrane</keyword>
<evidence type="ECO:0000256" key="1">
    <source>
        <dbReference type="SAM" id="Phobius"/>
    </source>
</evidence>
<dbReference type="EMBL" id="UGYN01000002">
    <property type="protein sequence ID" value="SUI82020.1"/>
    <property type="molecule type" value="Genomic_DNA"/>
</dbReference>
<keyword evidence="1" id="KW-1133">Transmembrane helix</keyword>
<keyword evidence="1" id="KW-0472">Membrane</keyword>
<evidence type="ECO:0000313" key="4">
    <source>
        <dbReference type="Proteomes" id="UP000255529"/>
    </source>
</evidence>
<dbReference type="AlphaFoldDB" id="A0A379YBB0"/>
<protein>
    <submittedName>
        <fullName evidence="2">Uncharacterized protein</fullName>
    </submittedName>
</protein>
<reference evidence="2 4" key="1">
    <citation type="submission" date="2018-06" db="EMBL/GenBank/DDBJ databases">
        <authorList>
            <consortium name="Pathogen Informatics"/>
            <person name="Doyle S."/>
        </authorList>
    </citation>
    <scope>NUCLEOTIDE SEQUENCE [LARGE SCALE GENOMIC DNA]</scope>
    <source>
        <strain evidence="2 4">NCTC11544</strain>
    </source>
</reference>
<dbReference type="EMBL" id="UGYN01000002">
    <property type="protein sequence ID" value="SUI43074.1"/>
    <property type="molecule type" value="Genomic_DNA"/>
</dbReference>
<accession>A0A379YBB0</accession>
<name>A0A379YBB0_9GAMM</name>